<evidence type="ECO:0000256" key="1">
    <source>
        <dbReference type="ARBA" id="ARBA00022801"/>
    </source>
</evidence>
<feature type="domain" description="Beta-Casp" evidence="3">
    <location>
        <begin position="249"/>
        <end position="368"/>
    </location>
</feature>
<feature type="domain" description="Metallo-beta-lactamase" evidence="2">
    <location>
        <begin position="15"/>
        <end position="244"/>
    </location>
</feature>
<dbReference type="SMART" id="SM01027">
    <property type="entry name" value="Beta-Casp"/>
    <property type="match status" value="1"/>
</dbReference>
<evidence type="ECO:0000313" key="5">
    <source>
        <dbReference type="Proteomes" id="UP001168540"/>
    </source>
</evidence>
<dbReference type="InterPro" id="IPR022712">
    <property type="entry name" value="Beta_Casp"/>
</dbReference>
<evidence type="ECO:0000259" key="3">
    <source>
        <dbReference type="SMART" id="SM01027"/>
    </source>
</evidence>
<name>A0ABT7XIB3_9NEIS</name>
<dbReference type="Pfam" id="PF10996">
    <property type="entry name" value="Beta-Casp"/>
    <property type="match status" value="1"/>
</dbReference>
<dbReference type="Gene3D" id="3.60.15.10">
    <property type="entry name" value="Ribonuclease Z/Hydroxyacylglutathione hydrolase-like"/>
    <property type="match status" value="1"/>
</dbReference>
<dbReference type="SUPFAM" id="SSF56281">
    <property type="entry name" value="Metallo-hydrolase/oxidoreductase"/>
    <property type="match status" value="1"/>
</dbReference>
<comment type="caution">
    <text evidence="4">The sequence shown here is derived from an EMBL/GenBank/DDBJ whole genome shotgun (WGS) entry which is preliminary data.</text>
</comment>
<dbReference type="CDD" id="cd16295">
    <property type="entry name" value="TTHA0252-CPSF-like_MBL-fold"/>
    <property type="match status" value="1"/>
</dbReference>
<evidence type="ECO:0000259" key="2">
    <source>
        <dbReference type="SMART" id="SM00849"/>
    </source>
</evidence>
<dbReference type="Proteomes" id="UP001168540">
    <property type="component" value="Unassembled WGS sequence"/>
</dbReference>
<dbReference type="Pfam" id="PF07521">
    <property type="entry name" value="RMMBL"/>
    <property type="match status" value="1"/>
</dbReference>
<dbReference type="GO" id="GO:0016787">
    <property type="term" value="F:hydrolase activity"/>
    <property type="evidence" value="ECO:0007669"/>
    <property type="project" value="UniProtKB-KW"/>
</dbReference>
<dbReference type="RefSeq" id="WP_289828038.1">
    <property type="nucleotide sequence ID" value="NZ_JAUEDK010000002.1"/>
</dbReference>
<dbReference type="InterPro" id="IPR011108">
    <property type="entry name" value="RMMBL"/>
</dbReference>
<evidence type="ECO:0000313" key="4">
    <source>
        <dbReference type="EMBL" id="MDN0073513.1"/>
    </source>
</evidence>
<keyword evidence="5" id="KW-1185">Reference proteome</keyword>
<dbReference type="PANTHER" id="PTHR11203">
    <property type="entry name" value="CLEAVAGE AND POLYADENYLATION SPECIFICITY FACTOR FAMILY MEMBER"/>
    <property type="match status" value="1"/>
</dbReference>
<protein>
    <submittedName>
        <fullName evidence="4">MBL fold metallo-hydrolase</fullName>
        <ecNumber evidence="4">3.-.-.-</ecNumber>
    </submittedName>
</protein>
<proteinExistence type="predicted"/>
<dbReference type="EMBL" id="JAUEDK010000002">
    <property type="protein sequence ID" value="MDN0073513.1"/>
    <property type="molecule type" value="Genomic_DNA"/>
</dbReference>
<dbReference type="EC" id="3.-.-.-" evidence="4"/>
<gene>
    <name evidence="4" type="ORF">QU481_01185</name>
</gene>
<sequence>MGLHLLFLGGTGTVTGSKYLLEINGKRFLIDCGLFQGWKLLRLRNWSPFPIDPASLDAVILTHAHLDHSGYLPLLVREGFTGQVYCTSGTRDLCGILLPDSGHLLEEEASYANARHSSKHDPALPLYTEFDAVRCLPQLRACPFDSEIELGQGITLRFRPAGHIVGAAMVDIGIGDRHILFSGDLGRPADLVMKPPAHVTRADWLLVESTYGNRLHEPADPRDRLGQIIRRTVTHSGVVLIPTFAVGRAQSLLYLIHQLKSSGEIPAVPIYLNSPMAVDATEIFVRHQGEHRLSPEQCEVMCRAAKIIQSAEESIWLNEQKGPMIILAASGMATGGRILHHLKAFAPDPRNAIVFTGFQAGGTRGAAIVAGADSIRIYGDDVPIRARVESLENFSAHADANEILAWLHGFRTAPEQTFVVHGEPDAADALRKRIATELHWNVCVPDYLQHVELPL</sequence>
<organism evidence="4 5">
    <name type="scientific">Crenobacter oryzisoli</name>
    <dbReference type="NCBI Taxonomy" id="3056844"/>
    <lineage>
        <taxon>Bacteria</taxon>
        <taxon>Pseudomonadati</taxon>
        <taxon>Pseudomonadota</taxon>
        <taxon>Betaproteobacteria</taxon>
        <taxon>Neisseriales</taxon>
        <taxon>Neisseriaceae</taxon>
        <taxon>Crenobacter</taxon>
    </lineage>
</organism>
<dbReference type="InterPro" id="IPR001279">
    <property type="entry name" value="Metallo-B-lactamas"/>
</dbReference>
<reference evidence="4" key="1">
    <citation type="submission" date="2023-06" db="EMBL/GenBank/DDBJ databases">
        <authorList>
            <person name="Zhang S."/>
        </authorList>
    </citation>
    <scope>NUCLEOTIDE SEQUENCE</scope>
    <source>
        <strain evidence="4">SG2303</strain>
    </source>
</reference>
<accession>A0ABT7XIB3</accession>
<dbReference type="InterPro" id="IPR036866">
    <property type="entry name" value="RibonucZ/Hydroxyglut_hydro"/>
</dbReference>
<keyword evidence="1 4" id="KW-0378">Hydrolase</keyword>
<dbReference type="Pfam" id="PF00753">
    <property type="entry name" value="Lactamase_B"/>
    <property type="match status" value="1"/>
</dbReference>
<dbReference type="InterPro" id="IPR050698">
    <property type="entry name" value="MBL"/>
</dbReference>
<dbReference type="PANTHER" id="PTHR11203:SF37">
    <property type="entry name" value="INTEGRATOR COMPLEX SUBUNIT 11"/>
    <property type="match status" value="1"/>
</dbReference>
<dbReference type="Gene3D" id="3.40.50.10890">
    <property type="match status" value="1"/>
</dbReference>
<dbReference type="SMART" id="SM00849">
    <property type="entry name" value="Lactamase_B"/>
    <property type="match status" value="1"/>
</dbReference>